<sequence>MRPVAEPEEIAAAVAFPAGPDARYVTGVQLPVDGGLKRHERTAGRRRVTGTGPGPGTRRCNRPSGLPRPSTCRHPACREEADDSHEGSR</sequence>
<accession>A0ABW6U3S9</accession>
<evidence type="ECO:0000313" key="2">
    <source>
        <dbReference type="EMBL" id="MFF4219505.1"/>
    </source>
</evidence>
<gene>
    <name evidence="2" type="ORF">ACFYZM_24970</name>
</gene>
<name>A0ABW6U3S9_9ACTN</name>
<feature type="region of interest" description="Disordered" evidence="1">
    <location>
        <begin position="37"/>
        <end position="89"/>
    </location>
</feature>
<protein>
    <recommendedName>
        <fullName evidence="4">SDR family oxidoreductase</fullName>
    </recommendedName>
</protein>
<reference evidence="2 3" key="1">
    <citation type="submission" date="2024-10" db="EMBL/GenBank/DDBJ databases">
        <title>The Natural Products Discovery Center: Release of the First 8490 Sequenced Strains for Exploring Actinobacteria Biosynthetic Diversity.</title>
        <authorList>
            <person name="Kalkreuter E."/>
            <person name="Kautsar S.A."/>
            <person name="Yang D."/>
            <person name="Bader C.D."/>
            <person name="Teijaro C.N."/>
            <person name="Fluegel L."/>
            <person name="Davis C.M."/>
            <person name="Simpson J.R."/>
            <person name="Lauterbach L."/>
            <person name="Steele A.D."/>
            <person name="Gui C."/>
            <person name="Meng S."/>
            <person name="Li G."/>
            <person name="Viehrig K."/>
            <person name="Ye F."/>
            <person name="Su P."/>
            <person name="Kiefer A.F."/>
            <person name="Nichols A."/>
            <person name="Cepeda A.J."/>
            <person name="Yan W."/>
            <person name="Fan B."/>
            <person name="Jiang Y."/>
            <person name="Adhikari A."/>
            <person name="Zheng C.-J."/>
            <person name="Schuster L."/>
            <person name="Cowan T.M."/>
            <person name="Smanski M.J."/>
            <person name="Chevrette M.G."/>
            <person name="De Carvalho L.P.S."/>
            <person name="Shen B."/>
        </authorList>
    </citation>
    <scope>NUCLEOTIDE SEQUENCE [LARGE SCALE GENOMIC DNA]</scope>
    <source>
        <strain evidence="2 3">NPDC001650</strain>
    </source>
</reference>
<evidence type="ECO:0000256" key="1">
    <source>
        <dbReference type="SAM" id="MobiDB-lite"/>
    </source>
</evidence>
<evidence type="ECO:0000313" key="3">
    <source>
        <dbReference type="Proteomes" id="UP001602123"/>
    </source>
</evidence>
<dbReference type="SUPFAM" id="SSF51735">
    <property type="entry name" value="NAD(P)-binding Rossmann-fold domains"/>
    <property type="match status" value="1"/>
</dbReference>
<dbReference type="Proteomes" id="UP001602123">
    <property type="component" value="Unassembled WGS sequence"/>
</dbReference>
<evidence type="ECO:0008006" key="4">
    <source>
        <dbReference type="Google" id="ProtNLM"/>
    </source>
</evidence>
<feature type="compositionally biased region" description="Basic and acidic residues" evidence="1">
    <location>
        <begin position="76"/>
        <end position="89"/>
    </location>
</feature>
<proteinExistence type="predicted"/>
<keyword evidence="3" id="KW-1185">Reference proteome</keyword>
<dbReference type="EMBL" id="JBIAUT010000010">
    <property type="protein sequence ID" value="MFF4219505.1"/>
    <property type="molecule type" value="Genomic_DNA"/>
</dbReference>
<organism evidence="2 3">
    <name type="scientific">Streptomyces nondiastaticus</name>
    <dbReference type="NCBI Taxonomy" id="3154512"/>
    <lineage>
        <taxon>Bacteria</taxon>
        <taxon>Bacillati</taxon>
        <taxon>Actinomycetota</taxon>
        <taxon>Actinomycetes</taxon>
        <taxon>Kitasatosporales</taxon>
        <taxon>Streptomycetaceae</taxon>
        <taxon>Streptomyces</taxon>
    </lineage>
</organism>
<dbReference type="RefSeq" id="WP_388631161.1">
    <property type="nucleotide sequence ID" value="NZ_JBIAUT010000010.1"/>
</dbReference>
<dbReference type="Gene3D" id="3.40.50.720">
    <property type="entry name" value="NAD(P)-binding Rossmann-like Domain"/>
    <property type="match status" value="1"/>
</dbReference>
<dbReference type="InterPro" id="IPR036291">
    <property type="entry name" value="NAD(P)-bd_dom_sf"/>
</dbReference>
<comment type="caution">
    <text evidence="2">The sequence shown here is derived from an EMBL/GenBank/DDBJ whole genome shotgun (WGS) entry which is preliminary data.</text>
</comment>